<feature type="domain" description="VOC" evidence="1">
    <location>
        <begin position="6"/>
        <end position="118"/>
    </location>
</feature>
<dbReference type="GeneID" id="92944111"/>
<dbReference type="PANTHER" id="PTHR33993">
    <property type="entry name" value="GLYOXALASE-RELATED"/>
    <property type="match status" value="1"/>
</dbReference>
<dbReference type="AlphaFoldDB" id="A0A6N3H0C5"/>
<proteinExistence type="predicted"/>
<dbReference type="InterPro" id="IPR004360">
    <property type="entry name" value="Glyas_Fos-R_dOase_dom"/>
</dbReference>
<dbReference type="Proteomes" id="UP000515243">
    <property type="component" value="Chromosome 1"/>
</dbReference>
<gene>
    <name evidence="3" type="ORF">CBLFYP62_03431</name>
    <name evidence="2" type="ORF">FF104_08055</name>
</gene>
<sequence length="119" mass="14159">MELELKLNSLYICVKNMERAINFYEEFFMQKVEVKDEIFSVFDLNGFRFCLFNNAKVNEDVFWGDNCLPSFEVNNIEKLTERLIKLKAEIVFPLTKIKNNFVLEFKDSEGNDIEIYCKC</sequence>
<dbReference type="PANTHER" id="PTHR33993:SF2">
    <property type="entry name" value="VOC DOMAIN-CONTAINING PROTEIN"/>
    <property type="match status" value="1"/>
</dbReference>
<dbReference type="Gene3D" id="3.10.180.10">
    <property type="entry name" value="2,3-Dihydroxybiphenyl 1,2-Dioxygenase, domain 1"/>
    <property type="match status" value="1"/>
</dbReference>
<dbReference type="EMBL" id="CACRTU010000042">
    <property type="protein sequence ID" value="VYU70188.1"/>
    <property type="molecule type" value="Genomic_DNA"/>
</dbReference>
<accession>A0A6N3H0C5</accession>
<evidence type="ECO:0000313" key="2">
    <source>
        <dbReference type="EMBL" id="QMW90918.1"/>
    </source>
</evidence>
<dbReference type="EMBL" id="CP040626">
    <property type="protein sequence ID" value="QMW90918.1"/>
    <property type="molecule type" value="Genomic_DNA"/>
</dbReference>
<evidence type="ECO:0000313" key="4">
    <source>
        <dbReference type="Proteomes" id="UP000515243"/>
    </source>
</evidence>
<dbReference type="InterPro" id="IPR029068">
    <property type="entry name" value="Glyas_Bleomycin-R_OHBP_Dase"/>
</dbReference>
<evidence type="ECO:0000313" key="3">
    <source>
        <dbReference type="EMBL" id="VYU70188.1"/>
    </source>
</evidence>
<reference evidence="2 4" key="1">
    <citation type="submission" date="2019-05" db="EMBL/GenBank/DDBJ databases">
        <authorList>
            <person name="Schori C."/>
            <person name="Ahrens C."/>
        </authorList>
    </citation>
    <scope>NUCLEOTIDE SEQUENCE [LARGE SCALE GENOMIC DNA]</scope>
    <source>
        <strain evidence="2 4">DSM 10702</strain>
    </source>
</reference>
<protein>
    <submittedName>
        <fullName evidence="3">Fosfomycin resistance protein FosB</fullName>
    </submittedName>
    <submittedName>
        <fullName evidence="2">VOC family protein</fullName>
    </submittedName>
</protein>
<name>A0A6N3H0C5_CLOBU</name>
<dbReference type="CDD" id="cd06587">
    <property type="entry name" value="VOC"/>
    <property type="match status" value="1"/>
</dbReference>
<dbReference type="InterPro" id="IPR052164">
    <property type="entry name" value="Anthracycline_SecMetBiosynth"/>
</dbReference>
<dbReference type="Pfam" id="PF00903">
    <property type="entry name" value="Glyoxalase"/>
    <property type="match status" value="1"/>
</dbReference>
<reference evidence="3" key="2">
    <citation type="submission" date="2019-11" db="EMBL/GenBank/DDBJ databases">
        <authorList>
            <person name="Feng L."/>
        </authorList>
    </citation>
    <scope>NUCLEOTIDE SEQUENCE</scope>
    <source>
        <strain evidence="3">CButyricumLFYP62</strain>
    </source>
</reference>
<dbReference type="InterPro" id="IPR037523">
    <property type="entry name" value="VOC_core"/>
</dbReference>
<evidence type="ECO:0000259" key="1">
    <source>
        <dbReference type="PROSITE" id="PS51819"/>
    </source>
</evidence>
<organism evidence="3">
    <name type="scientific">Clostridium butyricum</name>
    <dbReference type="NCBI Taxonomy" id="1492"/>
    <lineage>
        <taxon>Bacteria</taxon>
        <taxon>Bacillati</taxon>
        <taxon>Bacillota</taxon>
        <taxon>Clostridia</taxon>
        <taxon>Eubacteriales</taxon>
        <taxon>Clostridiaceae</taxon>
        <taxon>Clostridium</taxon>
    </lineage>
</organism>
<dbReference type="PROSITE" id="PS51819">
    <property type="entry name" value="VOC"/>
    <property type="match status" value="1"/>
</dbReference>
<dbReference type="RefSeq" id="WP_035764083.1">
    <property type="nucleotide sequence ID" value="NZ_AP019716.1"/>
</dbReference>
<dbReference type="SUPFAM" id="SSF54593">
    <property type="entry name" value="Glyoxalase/Bleomycin resistance protein/Dihydroxybiphenyl dioxygenase"/>
    <property type="match status" value="1"/>
</dbReference>